<evidence type="ECO:0000256" key="2">
    <source>
        <dbReference type="ARBA" id="ARBA00023004"/>
    </source>
</evidence>
<feature type="domain" description="4Fe-4S ferredoxin-type" evidence="4">
    <location>
        <begin position="38"/>
        <end position="68"/>
    </location>
</feature>
<dbReference type="PROSITE" id="PS00198">
    <property type="entry name" value="4FE4S_FER_1"/>
    <property type="match status" value="1"/>
</dbReference>
<feature type="domain" description="4Fe-4S ferredoxin-type" evidence="4">
    <location>
        <begin position="2"/>
        <end position="31"/>
    </location>
</feature>
<sequence>MARITVDKACCKGCDICLTVCPKKIFVHSKKRNNYGTNMPDVSGADGCIVCRTCERLCPDGAINVEEEDQT</sequence>
<evidence type="ECO:0000256" key="1">
    <source>
        <dbReference type="ARBA" id="ARBA00022723"/>
    </source>
</evidence>
<dbReference type="PANTHER" id="PTHR43122">
    <property type="entry name" value="FERREDOXIN SUBUNIT OF PYRUVATE:FLAVODOXIN OXIDOREDUCTASE-RELATED"/>
    <property type="match status" value="1"/>
</dbReference>
<dbReference type="PANTHER" id="PTHR43122:SF1">
    <property type="entry name" value="IRON-SULFUR-BINDING PROTEIN"/>
    <property type="match status" value="1"/>
</dbReference>
<proteinExistence type="predicted"/>
<evidence type="ECO:0000256" key="3">
    <source>
        <dbReference type="ARBA" id="ARBA00023014"/>
    </source>
</evidence>
<comment type="caution">
    <text evidence="5">The sequence shown here is derived from an EMBL/GenBank/DDBJ whole genome shotgun (WGS) entry which is preliminary data.</text>
</comment>
<keyword evidence="2" id="KW-0408">Iron</keyword>
<accession>A0ABT1RNB7</accession>
<organism evidence="5 6">
    <name type="scientific">Anaerovorax odorimutans</name>
    <dbReference type="NCBI Taxonomy" id="109327"/>
    <lineage>
        <taxon>Bacteria</taxon>
        <taxon>Bacillati</taxon>
        <taxon>Bacillota</taxon>
        <taxon>Clostridia</taxon>
        <taxon>Peptostreptococcales</taxon>
        <taxon>Anaerovoracaceae</taxon>
        <taxon>Anaerovorax</taxon>
    </lineage>
</organism>
<keyword evidence="1" id="KW-0479">Metal-binding</keyword>
<evidence type="ECO:0000259" key="4">
    <source>
        <dbReference type="PROSITE" id="PS51379"/>
    </source>
</evidence>
<keyword evidence="6" id="KW-1185">Reference proteome</keyword>
<dbReference type="EMBL" id="JANFXK010000007">
    <property type="protein sequence ID" value="MCQ4636660.1"/>
    <property type="molecule type" value="Genomic_DNA"/>
</dbReference>
<evidence type="ECO:0000313" key="6">
    <source>
        <dbReference type="Proteomes" id="UP001524502"/>
    </source>
</evidence>
<dbReference type="Proteomes" id="UP001524502">
    <property type="component" value="Unassembled WGS sequence"/>
</dbReference>
<reference evidence="5 6" key="1">
    <citation type="submission" date="2022-06" db="EMBL/GenBank/DDBJ databases">
        <title>Isolation of gut microbiota from human fecal samples.</title>
        <authorList>
            <person name="Pamer E.G."/>
            <person name="Barat B."/>
            <person name="Waligurski E."/>
            <person name="Medina S."/>
            <person name="Paddock L."/>
            <person name="Mostad J."/>
        </authorList>
    </citation>
    <scope>NUCLEOTIDE SEQUENCE [LARGE SCALE GENOMIC DNA]</scope>
    <source>
        <strain evidence="5 6">SL.3.17</strain>
    </source>
</reference>
<name>A0ABT1RNB7_9FIRM</name>
<dbReference type="SUPFAM" id="SSF54862">
    <property type="entry name" value="4Fe-4S ferredoxins"/>
    <property type="match status" value="1"/>
</dbReference>
<dbReference type="InterPro" id="IPR017900">
    <property type="entry name" value="4Fe4S_Fe_S_CS"/>
</dbReference>
<dbReference type="Gene3D" id="3.30.70.20">
    <property type="match status" value="1"/>
</dbReference>
<dbReference type="PROSITE" id="PS51379">
    <property type="entry name" value="4FE4S_FER_2"/>
    <property type="match status" value="2"/>
</dbReference>
<evidence type="ECO:0000313" key="5">
    <source>
        <dbReference type="EMBL" id="MCQ4636660.1"/>
    </source>
</evidence>
<dbReference type="Pfam" id="PF12838">
    <property type="entry name" value="Fer4_7"/>
    <property type="match status" value="1"/>
</dbReference>
<dbReference type="RefSeq" id="WP_256131854.1">
    <property type="nucleotide sequence ID" value="NZ_JANFXK010000007.1"/>
</dbReference>
<protein>
    <submittedName>
        <fullName evidence="5">4Fe-4S dicluster domain-containing protein</fullName>
    </submittedName>
</protein>
<keyword evidence="3" id="KW-0411">Iron-sulfur</keyword>
<gene>
    <name evidence="5" type="ORF">NE619_07955</name>
</gene>
<dbReference type="InterPro" id="IPR017896">
    <property type="entry name" value="4Fe4S_Fe-S-bd"/>
</dbReference>